<evidence type="ECO:0000313" key="1">
    <source>
        <dbReference type="EMBL" id="TRZ39357.1"/>
    </source>
</evidence>
<accession>A0A553SQU9</accession>
<gene>
    <name evidence="1" type="ORF">CEQ21_07285</name>
</gene>
<protein>
    <submittedName>
        <fullName evidence="1">Uncharacterized protein</fullName>
    </submittedName>
</protein>
<reference evidence="1" key="1">
    <citation type="submission" date="2018-10" db="EMBL/GenBank/DDBJ databases">
        <title>FDA dAtabase for Regulatory Grade micrObial Sequences (FDA-ARGOS): Supporting development and validation of Infectious Disease Dx tests.</title>
        <authorList>
            <person name="Minogue T."/>
            <person name="Wolcott M."/>
            <person name="Wasieloski L."/>
            <person name="Aguilar W."/>
            <person name="Moore D."/>
            <person name="Tallon L.J."/>
            <person name="Sadzewicz L."/>
            <person name="Sengamalay N."/>
            <person name="Ott S."/>
            <person name="Godinez A."/>
            <person name="Nagaraj S."/>
            <person name="Vavikolanu K."/>
            <person name="Vyas G."/>
            <person name="Nadendla S."/>
            <person name="Aluvathingal J."/>
            <person name="Sichtig H."/>
        </authorList>
    </citation>
    <scope>NUCLEOTIDE SEQUENCE</scope>
    <source>
        <strain evidence="1">FDAARGOS_343</strain>
        <plasmid evidence="1">unnamed1</plasmid>
    </source>
</reference>
<dbReference type="AlphaFoldDB" id="A0A553SQU9"/>
<proteinExistence type="predicted"/>
<geneLocation type="plasmid" evidence="1">
    <name>unnamed1</name>
</geneLocation>
<comment type="caution">
    <text evidence="1">The sequence shown here is derived from an EMBL/GenBank/DDBJ whole genome shotgun (WGS) entry which is preliminary data.</text>
</comment>
<name>A0A553SQU9_NIACI</name>
<dbReference type="EMBL" id="RIBP01000002">
    <property type="protein sequence ID" value="TRZ39357.1"/>
    <property type="molecule type" value="Genomic_DNA"/>
</dbReference>
<dbReference type="Proteomes" id="UP000319837">
    <property type="component" value="Plasmid unnamed1"/>
</dbReference>
<organism evidence="1">
    <name type="scientific">Niallia circulans</name>
    <name type="common">Bacillus circulans</name>
    <dbReference type="NCBI Taxonomy" id="1397"/>
    <lineage>
        <taxon>Bacteria</taxon>
        <taxon>Bacillati</taxon>
        <taxon>Bacillota</taxon>
        <taxon>Bacilli</taxon>
        <taxon>Bacillales</taxon>
        <taxon>Bacillaceae</taxon>
        <taxon>Niallia</taxon>
    </lineage>
</organism>
<keyword evidence="1" id="KW-0614">Plasmid</keyword>
<sequence>MKVAENKSTKRQDTTILDVLFSSFKSNDLPIIDIMPYKRVTKEGFLVDKQNEYQAYLRVKTNDLVSMNNSDLNRMISQLTSICRVYTEPFKILSMTNSTETSKQQLFWKSRINKYRRVLMADNVPESEITRHEVMLRLAVDNLRRVTWVEDNLTELTFFIVVYGKNQKELELRVRDMTRLGGKQYDLQLVNRDNIENILIRLNNMNTEV</sequence>